<organism evidence="5 6">
    <name type="scientific">Bordetella genomosp. 1</name>
    <dbReference type="NCBI Taxonomy" id="1395607"/>
    <lineage>
        <taxon>Bacteria</taxon>
        <taxon>Pseudomonadati</taxon>
        <taxon>Pseudomonadota</taxon>
        <taxon>Betaproteobacteria</taxon>
        <taxon>Burkholderiales</taxon>
        <taxon>Alcaligenaceae</taxon>
        <taxon>Bordetella</taxon>
    </lineage>
</organism>
<dbReference type="InterPro" id="IPR020449">
    <property type="entry name" value="Tscrpt_reg_AraC-type_HTH"/>
</dbReference>
<keyword evidence="6" id="KW-1185">Reference proteome</keyword>
<dbReference type="SMART" id="SM00342">
    <property type="entry name" value="HTH_ARAC"/>
    <property type="match status" value="1"/>
</dbReference>
<evidence type="ECO:0000313" key="6">
    <source>
        <dbReference type="Proteomes" id="UP000216354"/>
    </source>
</evidence>
<dbReference type="Pfam" id="PF14525">
    <property type="entry name" value="AraC_binding_2"/>
    <property type="match status" value="1"/>
</dbReference>
<dbReference type="InterPro" id="IPR050204">
    <property type="entry name" value="AraC_XylS_family_regulators"/>
</dbReference>
<feature type="domain" description="HTH araC/xylS-type" evidence="4">
    <location>
        <begin position="214"/>
        <end position="315"/>
    </location>
</feature>
<dbReference type="PROSITE" id="PS01124">
    <property type="entry name" value="HTH_ARAC_FAMILY_2"/>
    <property type="match status" value="1"/>
</dbReference>
<evidence type="ECO:0000256" key="3">
    <source>
        <dbReference type="ARBA" id="ARBA00023163"/>
    </source>
</evidence>
<dbReference type="InterPro" id="IPR035418">
    <property type="entry name" value="AraC-bd_2"/>
</dbReference>
<evidence type="ECO:0000313" key="5">
    <source>
        <dbReference type="EMBL" id="OZI63909.1"/>
    </source>
</evidence>
<gene>
    <name evidence="5" type="ORF">CAL27_15045</name>
</gene>
<keyword evidence="2" id="KW-0238">DNA-binding</keyword>
<dbReference type="InterPro" id="IPR009057">
    <property type="entry name" value="Homeodomain-like_sf"/>
</dbReference>
<dbReference type="SUPFAM" id="SSF46689">
    <property type="entry name" value="Homeodomain-like"/>
    <property type="match status" value="1"/>
</dbReference>
<accession>A0ABX4EZ19</accession>
<dbReference type="RefSeq" id="WP_094831975.1">
    <property type="nucleotide sequence ID" value="NZ_NEVR01000003.1"/>
</dbReference>
<reference evidence="5 6" key="1">
    <citation type="submission" date="2017-05" db="EMBL/GenBank/DDBJ databases">
        <title>Complete and WGS of Bordetella genogroups.</title>
        <authorList>
            <person name="Spilker T."/>
            <person name="Lipuma J."/>
        </authorList>
    </citation>
    <scope>NUCLEOTIDE SEQUENCE [LARGE SCALE GENOMIC DNA]</scope>
    <source>
        <strain evidence="5 6">AU9795</strain>
    </source>
</reference>
<dbReference type="EMBL" id="NEVR01000003">
    <property type="protein sequence ID" value="OZI63909.1"/>
    <property type="molecule type" value="Genomic_DNA"/>
</dbReference>
<keyword evidence="3" id="KW-0804">Transcription</keyword>
<comment type="caution">
    <text evidence="5">The sequence shown here is derived from an EMBL/GenBank/DDBJ whole genome shotgun (WGS) entry which is preliminary data.</text>
</comment>
<keyword evidence="1" id="KW-0805">Transcription regulation</keyword>
<dbReference type="InterPro" id="IPR018060">
    <property type="entry name" value="HTH_AraC"/>
</dbReference>
<dbReference type="PRINTS" id="PR00032">
    <property type="entry name" value="HTHARAC"/>
</dbReference>
<proteinExistence type="predicted"/>
<dbReference type="PROSITE" id="PS00041">
    <property type="entry name" value="HTH_ARAC_FAMILY_1"/>
    <property type="match status" value="1"/>
</dbReference>
<name>A0ABX4EZ19_9BORD</name>
<dbReference type="Proteomes" id="UP000216354">
    <property type="component" value="Unassembled WGS sequence"/>
</dbReference>
<protein>
    <submittedName>
        <fullName evidence="5">AraC family transcriptional regulator</fullName>
    </submittedName>
</protein>
<evidence type="ECO:0000256" key="1">
    <source>
        <dbReference type="ARBA" id="ARBA00023015"/>
    </source>
</evidence>
<evidence type="ECO:0000256" key="2">
    <source>
        <dbReference type="ARBA" id="ARBA00023125"/>
    </source>
</evidence>
<sequence>MDAHYDTGHVAAPDRARHWEAAVGQTYFSLQLQFQDAARFEGSLHSWHLGALSLSRLASSPLCYRRLKAHLRDSTDEQYLITVPRRSGIRFAQDGRETRCEPGAFLLEHGQSPYEFSYGADNALWVLKVPGALLAGRLRTPDRYCALSFDATGGAGWLFASYVELVGRQLAQRRDGATRELAAQQLVDLLVCSVQGDARVLASRDSAVRAAHLCRIEDYARRHLCDRDLTPDRVAQACGISVRYLHALYRDVGQTFGQWLQGQRLERADQALRASARPPASVAAIAHAWGFADQSHFTRLFKRRYGRTPGQARRAAD</sequence>
<dbReference type="PANTHER" id="PTHR46796:SF6">
    <property type="entry name" value="ARAC SUBFAMILY"/>
    <property type="match status" value="1"/>
</dbReference>
<dbReference type="InterPro" id="IPR018062">
    <property type="entry name" value="HTH_AraC-typ_CS"/>
</dbReference>
<evidence type="ECO:0000259" key="4">
    <source>
        <dbReference type="PROSITE" id="PS01124"/>
    </source>
</evidence>
<dbReference type="Pfam" id="PF12833">
    <property type="entry name" value="HTH_18"/>
    <property type="match status" value="1"/>
</dbReference>
<dbReference type="PANTHER" id="PTHR46796">
    <property type="entry name" value="HTH-TYPE TRANSCRIPTIONAL ACTIVATOR RHAS-RELATED"/>
    <property type="match status" value="1"/>
</dbReference>
<dbReference type="Gene3D" id="1.10.10.60">
    <property type="entry name" value="Homeodomain-like"/>
    <property type="match status" value="1"/>
</dbReference>